<sequence length="67" mass="8315">MFNDLPREIIEEIVIYLKREELYNISLLNMRLYKILHGEDFLNKKLQNGYGNIYYYDITFHLEVERR</sequence>
<dbReference type="GeneID" id="35382499"/>
<dbReference type="KEGG" id="vg:35382499"/>
<dbReference type="Proteomes" id="UP000236316">
    <property type="component" value="Segment"/>
</dbReference>
<reference evidence="2" key="1">
    <citation type="submission" date="2017-08" db="EMBL/GenBank/DDBJ databases">
        <authorList>
            <consortium name="Urmite Genomes"/>
        </authorList>
    </citation>
    <scope>NUCLEOTIDE SEQUENCE [LARGE SCALE GENOMIC DNA]</scope>
    <source>
        <strain evidence="2">IHUMI-LCC2</strain>
    </source>
</reference>
<evidence type="ECO:0000259" key="1">
    <source>
        <dbReference type="PROSITE" id="PS50181"/>
    </source>
</evidence>
<accession>A0A2I2L4W6</accession>
<dbReference type="EMBL" id="LT906555">
    <property type="protein sequence ID" value="SNW62588.1"/>
    <property type="molecule type" value="Genomic_DNA"/>
</dbReference>
<dbReference type="InterPro" id="IPR001810">
    <property type="entry name" value="F-box_dom"/>
</dbReference>
<dbReference type="PROSITE" id="PS50181">
    <property type="entry name" value="FBOX"/>
    <property type="match status" value="1"/>
</dbReference>
<organism evidence="2">
    <name type="scientific">Orpheovirus IHUMI-LCC2</name>
    <dbReference type="NCBI Taxonomy" id="2023057"/>
    <lineage>
        <taxon>Viruses</taxon>
        <taxon>Varidnaviria</taxon>
        <taxon>Bamfordvirae</taxon>
        <taxon>Nucleocytoviricota</taxon>
        <taxon>Megaviricetes</taxon>
        <taxon>Pimascovirales</taxon>
        <taxon>Ocovirineae</taxon>
        <taxon>Orpheoviridae</taxon>
        <taxon>Alphaorpheovirus</taxon>
        <taxon>Alphaorpheovirus massiliense</taxon>
    </lineage>
</organism>
<dbReference type="SUPFAM" id="SSF81383">
    <property type="entry name" value="F-box domain"/>
    <property type="match status" value="1"/>
</dbReference>
<gene>
    <name evidence="2" type="ORF">ORPV_684</name>
</gene>
<evidence type="ECO:0000313" key="2">
    <source>
        <dbReference type="EMBL" id="SNW62588.1"/>
    </source>
</evidence>
<dbReference type="RefSeq" id="YP_009448890.1">
    <property type="nucleotide sequence ID" value="NC_036594.1"/>
</dbReference>
<dbReference type="InterPro" id="IPR036047">
    <property type="entry name" value="F-box-like_dom_sf"/>
</dbReference>
<protein>
    <submittedName>
        <fullName evidence="2">F-box domain-containing protein</fullName>
    </submittedName>
</protein>
<dbReference type="Pfam" id="PF00646">
    <property type="entry name" value="F-box"/>
    <property type="match status" value="1"/>
</dbReference>
<name>A0A2I2L4W6_9VIRU</name>
<proteinExistence type="predicted"/>
<evidence type="ECO:0000313" key="3">
    <source>
        <dbReference type="Proteomes" id="UP000236316"/>
    </source>
</evidence>
<feature type="domain" description="F-box" evidence="1">
    <location>
        <begin position="1"/>
        <end position="46"/>
    </location>
</feature>
<keyword evidence="3" id="KW-1185">Reference proteome</keyword>